<dbReference type="InterPro" id="IPR053159">
    <property type="entry name" value="Hybrid_Histidine_Kinase"/>
</dbReference>
<keyword evidence="4" id="KW-0808">Transferase</keyword>
<dbReference type="Pfam" id="PF00512">
    <property type="entry name" value="HisKA"/>
    <property type="match status" value="1"/>
</dbReference>
<evidence type="ECO:0000259" key="11">
    <source>
        <dbReference type="PROSITE" id="PS50011"/>
    </source>
</evidence>
<dbReference type="Pfam" id="PF00069">
    <property type="entry name" value="Pkinase"/>
    <property type="match status" value="1"/>
</dbReference>
<dbReference type="Pfam" id="PF01590">
    <property type="entry name" value="GAF"/>
    <property type="match status" value="1"/>
</dbReference>
<dbReference type="SUPFAM" id="SSF55874">
    <property type="entry name" value="ATPase domain of HSP90 chaperone/DNA topoisomerase II/histidine kinase"/>
    <property type="match status" value="1"/>
</dbReference>
<dbReference type="Pfam" id="PF00072">
    <property type="entry name" value="Response_reg"/>
    <property type="match status" value="1"/>
</dbReference>
<keyword evidence="7" id="KW-0067">ATP-binding</keyword>
<evidence type="ECO:0000256" key="10">
    <source>
        <dbReference type="SAM" id="MobiDB-lite"/>
    </source>
</evidence>
<feature type="region of interest" description="Disordered" evidence="10">
    <location>
        <begin position="1937"/>
        <end position="2006"/>
    </location>
</feature>
<dbReference type="SMART" id="SM00387">
    <property type="entry name" value="HATPase_c"/>
    <property type="match status" value="1"/>
</dbReference>
<dbReference type="FunFam" id="1.10.287.130:FF:000002">
    <property type="entry name" value="Two-component osmosensing histidine kinase"/>
    <property type="match status" value="1"/>
</dbReference>
<dbReference type="EC" id="2.7.13.3" evidence="2"/>
<dbReference type="FunFam" id="3.30.565.10:FF:000010">
    <property type="entry name" value="Sensor histidine kinase RcsC"/>
    <property type="match status" value="1"/>
</dbReference>
<feature type="region of interest" description="Disordered" evidence="10">
    <location>
        <begin position="1"/>
        <end position="26"/>
    </location>
</feature>
<dbReference type="SMART" id="SM00220">
    <property type="entry name" value="S_TKc"/>
    <property type="match status" value="1"/>
</dbReference>
<dbReference type="InterPro" id="IPR003594">
    <property type="entry name" value="HATPase_dom"/>
</dbReference>
<dbReference type="Pfam" id="PF02518">
    <property type="entry name" value="HATPase_c"/>
    <property type="match status" value="1"/>
</dbReference>
<feature type="compositionally biased region" description="Low complexity" evidence="10">
    <location>
        <begin position="413"/>
        <end position="423"/>
    </location>
</feature>
<evidence type="ECO:0000313" key="15">
    <source>
        <dbReference type="Proteomes" id="UP000033140"/>
    </source>
</evidence>
<evidence type="ECO:0000256" key="2">
    <source>
        <dbReference type="ARBA" id="ARBA00012438"/>
    </source>
</evidence>
<dbReference type="SUPFAM" id="SSF55781">
    <property type="entry name" value="GAF domain-like"/>
    <property type="match status" value="1"/>
</dbReference>
<evidence type="ECO:0000259" key="12">
    <source>
        <dbReference type="PROSITE" id="PS50109"/>
    </source>
</evidence>
<evidence type="ECO:0000256" key="4">
    <source>
        <dbReference type="ARBA" id="ARBA00022679"/>
    </source>
</evidence>
<dbReference type="Gene3D" id="1.10.287.130">
    <property type="match status" value="1"/>
</dbReference>
<dbReference type="SUPFAM" id="SSF52172">
    <property type="entry name" value="CheY-like"/>
    <property type="match status" value="2"/>
</dbReference>
<feature type="compositionally biased region" description="Basic and acidic residues" evidence="10">
    <location>
        <begin position="1209"/>
        <end position="1222"/>
    </location>
</feature>
<evidence type="ECO:0000256" key="6">
    <source>
        <dbReference type="ARBA" id="ARBA00022777"/>
    </source>
</evidence>
<gene>
    <name evidence="14" type="ORF">G7K_5083-t1</name>
</gene>
<evidence type="ECO:0000313" key="14">
    <source>
        <dbReference type="EMBL" id="GAO50967.1"/>
    </source>
</evidence>
<feature type="domain" description="Protein kinase" evidence="11">
    <location>
        <begin position="446"/>
        <end position="778"/>
    </location>
</feature>
<dbReference type="Gene3D" id="3.30.450.40">
    <property type="match status" value="1"/>
</dbReference>
<reference evidence="14 15" key="2">
    <citation type="journal article" date="2014" name="J. Gen. Appl. Microbiol.">
        <title>The early diverging ascomycetous budding yeast Saitoella complicata has three histone deacetylases belonging to the Clr6, Hos2, and Rpd3 lineages.</title>
        <authorList>
            <person name="Nishida H."/>
            <person name="Matsumoto T."/>
            <person name="Kondo S."/>
            <person name="Hamamoto M."/>
            <person name="Yoshikawa H."/>
        </authorList>
    </citation>
    <scope>NUCLEOTIDE SEQUENCE [LARGE SCALE GENOMIC DNA]</scope>
    <source>
        <strain evidence="14 15">NRRL Y-17804</strain>
    </source>
</reference>
<evidence type="ECO:0000259" key="13">
    <source>
        <dbReference type="PROSITE" id="PS50110"/>
    </source>
</evidence>
<evidence type="ECO:0000256" key="1">
    <source>
        <dbReference type="ARBA" id="ARBA00000085"/>
    </source>
</evidence>
<dbReference type="CDD" id="cd16922">
    <property type="entry name" value="HATPase_EvgS-ArcB-TorS-like"/>
    <property type="match status" value="1"/>
</dbReference>
<dbReference type="EMBL" id="BACD03000039">
    <property type="protein sequence ID" value="GAO50967.1"/>
    <property type="molecule type" value="Genomic_DNA"/>
</dbReference>
<feature type="domain" description="Response regulatory" evidence="13">
    <location>
        <begin position="2602"/>
        <end position="2719"/>
    </location>
</feature>
<dbReference type="InterPro" id="IPR027417">
    <property type="entry name" value="P-loop_NTPase"/>
</dbReference>
<dbReference type="GO" id="GO:0005524">
    <property type="term" value="F:ATP binding"/>
    <property type="evidence" value="ECO:0007669"/>
    <property type="project" value="UniProtKB-KW"/>
</dbReference>
<dbReference type="Gene3D" id="3.30.565.10">
    <property type="entry name" value="Histidine kinase-like ATPase, C-terminal domain"/>
    <property type="match status" value="1"/>
</dbReference>
<dbReference type="Gene3D" id="3.40.50.300">
    <property type="entry name" value="P-loop containing nucleotide triphosphate hydrolases"/>
    <property type="match status" value="1"/>
</dbReference>
<organism evidence="14 15">
    <name type="scientific">Saitoella complicata (strain BCRC 22490 / CBS 7301 / JCM 7358 / NBRC 10748 / NRRL Y-17804)</name>
    <dbReference type="NCBI Taxonomy" id="698492"/>
    <lineage>
        <taxon>Eukaryota</taxon>
        <taxon>Fungi</taxon>
        <taxon>Dikarya</taxon>
        <taxon>Ascomycota</taxon>
        <taxon>Taphrinomycotina</taxon>
        <taxon>Taphrinomycotina incertae sedis</taxon>
        <taxon>Saitoella</taxon>
    </lineage>
</organism>
<comment type="catalytic activity">
    <reaction evidence="1">
        <text>ATP + protein L-histidine = ADP + protein N-phospho-L-histidine.</text>
        <dbReference type="EC" id="2.7.13.3"/>
    </reaction>
</comment>
<keyword evidence="3 9" id="KW-0597">Phosphoprotein</keyword>
<dbReference type="PANTHER" id="PTHR43642">
    <property type="entry name" value="HYBRID SIGNAL TRANSDUCTION HISTIDINE KINASE G"/>
    <property type="match status" value="1"/>
</dbReference>
<keyword evidence="15" id="KW-1185">Reference proteome</keyword>
<name>A0A0E9NM64_SAICN</name>
<evidence type="ECO:0000256" key="7">
    <source>
        <dbReference type="ARBA" id="ARBA00022840"/>
    </source>
</evidence>
<dbReference type="SUPFAM" id="SSF48452">
    <property type="entry name" value="TPR-like"/>
    <property type="match status" value="1"/>
</dbReference>
<evidence type="ECO:0000256" key="5">
    <source>
        <dbReference type="ARBA" id="ARBA00022741"/>
    </source>
</evidence>
<feature type="compositionally biased region" description="Basic and acidic residues" evidence="10">
    <location>
        <begin position="392"/>
        <end position="401"/>
    </location>
</feature>
<dbReference type="InterPro" id="IPR000719">
    <property type="entry name" value="Prot_kinase_dom"/>
</dbReference>
<proteinExistence type="predicted"/>
<dbReference type="InterPro" id="IPR003018">
    <property type="entry name" value="GAF"/>
</dbReference>
<feature type="compositionally biased region" description="Basic and acidic residues" evidence="10">
    <location>
        <begin position="427"/>
        <end position="453"/>
    </location>
</feature>
<dbReference type="PROSITE" id="PS50109">
    <property type="entry name" value="HIS_KIN"/>
    <property type="match status" value="1"/>
</dbReference>
<sequence length="2760" mass="303035">MTLPGGGSISTVTATEPASAVTSTTTSTCWNTETLTATVDPSTVTTVVTSVRTVTSSVTASTVTATVSAVSTMSLPGDVITVTIPGPGATVTSTSTSTCTVTKSLTITVPGDVTPSTVTATISAVSTLSAPGDVTTVTVPGPGSTVTSSVISTCTSTLTATLTIPGAGEVITVKETCTVTSSITVPASTMTVGPTTITETQTKTSVVVTSITEPASTVISTQTKTKTSTVTKTSVVAAKTWTKVISTPTTVIKTSTATISKTSLSTVTKTSTVSKTVPTTVTKIVTTTTTKPTTITKVTTTVKPTTITKVIKPGKPTTVTSTVTVVKTSAISKCTAAATPSIVTATKTRTKTFTVYTPTTIHSIATATVTKKTTYITTSTCRASVSSIECSRSARDVDLHSPEGTGSVKMSPNNMIANSNNTNTHTVRFDESRRSDHSHGDEPSSPHDHDHHGPGHISSFSSAEDTALYEQYSSPTSLQRILRTYTNHSLRYIENRLLIVRATHPTYGPVFLKVCPDSVGGHNGYGSEGMNRIKHEWKMVQALSGISGVMRPIAIEVCGESAYEGDAGQGLCLVYPDRGECLSRDEFPVSMDFEGMRAIAVSEGDGGLDVARFLKFAISVVGVLKHVHDREIWHNNINPQALNIDGATRTNATLADFSYSSRLTREEAGYKSNVLGNCFLPYMSPECSGRINRSVDYRSDFYSLGVTFYELVTGTVPFLSSDPLDLIHAHIARTPRNPWEINPSLPVSLGQVILKLMAKTAEDRYQTCSGLLADLRFLETNLENGKDSEKTSSFEAGMTDDASQFSLPQVLYGREEDLRLMFSAFHRVKKDGGCEVLVVQGHSGIGKSSLVAEMQRPVIESRAFFSSGKFDQYKRGIPFFSLIQALGDLVKQIISETELSLEVWRKRIIDALGQDAAVVLSVLPEVRRVLGPEYVVPSLPDIGPSEREQRLKEVFQRFIMLFGRPGKPLVLFLDDLQWSSVVELGLIGSIAVAAHNDKKANSLLLIIAFRDNEVDKDHYVNVMMKMIKDAETPIVDLHLKPLDMKSVTDIVCATLHRGNQDDPELKTFCELVYAKTQGNAFFVTQVLRVLYQRQQLRFDFEKKMWTFDLAEILTEDLPPNVVELLVSRIKNLPQATQNVLRLAACVGSNRFTLGTLSIVYQKSLKKTAQELWDALLAGLIIPTTAAYKTPLAEDDDEESDNDEDVNDDMMTKVDDDRGDMTPDARSIHTVGASIGEDAEDESSVITYRFLHDRVQQAAYSLIPEEARAATHVKIGWLLLENTDGDNSDRFIFEIVNQLNHGIGTFTDAERMRVIRLNFRAGQKALQSTAFDLSLQYLETARGLLGPDSWKIDAQLAMKVMLTHVDALYANNQYSDAIDVLNDVLANTETNFDKAKCLLPKMQCYMGLDKFDLAIEAGLDALELLGHKLPRKVEEAEALLAILGKKLDMSLDDIDSLSSLPVTTSEEHILMQSLSATLILPMYLYKPGILGPLCANSILFSMKYGLCSAGVYPFVMWGCIISDQRTHKSQLQAYHFGKVAIRIVDSRQTVEPADVSTYKVFASHVCIWNEPVRNTLVYFNATISKGLQLYNPEYTTYAIVEGCMYAMWAGEPVSHTISKLSSFAPVVKRFKVQSSMHYLAIPLQAMCNLENGDIANVLNIEGEHFSMKNELQAVMDNGSLPQLFVCYLYPLMFAVMFNQSHVATEMAMECRSTAHGVLSHFYLAKYAFFSAVNLVQDYPSLQPPYLGYFEKHYQDLQHWAQCSPSTFNHEVKFIEAELYRHKNEELDALEAYDDAIEEACKQGCLQEAAMYAERCAIHFLKYKPRMSHKYIEKSYHLYRLWGAKTKVKDLERRFPQLLQSDGHGKDIDVQPFRSANIAINGDGTLTRTVSPGALVPWMASSSSGDSKSGSSVFDSLTNRRRREAHDFVESQGIFSSAMSDVDEESRATGSVKSGGMSAIGSGSIEGASKASTYDQHPFSQTTGTRTSASSGDKSGSSGGRNHNSEASLSSRLDLQSVLKASVIISEEYEIQEVLIKLIEIVLQTAGADNGALLLAEDGMFFLEALGTVGKVEIVSHQPITQRTDVVPISLVNYVARLREPVVKTNERQFAAKFGRDRYFVQKKLRSVLCMPIQNNVNLIGVLYLENANTAHAFTPDRLELLNFLCTQAAVTIEKSRLYRDLEVAKDAAEAAAKMKSEFLANMSHEIRTPFNAVIGLSGFLLDTPLTPLQTEYVETIRNSSKELLTVIDQILDFSKIEHGKIELKNAPFSLRECIEGALQIVAERASSKELELAYVNKHNDYPDIIIGDLTRFRQILINLLGNAVKFTEHGHVIVMSQVVERIIEPNDSKGMTYTFQISCSDTGIGIPQEKFTKLFRLFSQIESSSNRSYGGTGLGLAISEKLVELMEGRIWLESIVGKGTTFHFTIKTKVGDEDSPMPAIRDPAVEGKRCLILDNNEVTLALLKEQTEELGLVPFTVSNCEDMIALIKKNEPGTFKLALVDVFKADREIDAFIKDISALELELKVIRLSRIGSVLPPEALSQESASGSLYLIKPVKKARLQKVITQIFSPQSEAIRAVTKPPQSKLLEGHVDPNGLGERHPLRILLAEDNPINSKVALQHLKRMGYTADHAVDGIVAIEMVKEKVYDVILMDVQMPRKDGIEATKTLVELYPPEQLPRIVAMTANAMSGDRERCLAAGMHDYVAKPILSGKGDSEENCSLRKLREDEKGVMLDVDFICIIALYVTGVWAPDTGIGYVFYFV</sequence>
<reference evidence="14 15" key="1">
    <citation type="journal article" date="2011" name="J. Gen. Appl. Microbiol.">
        <title>Draft genome sequencing of the enigmatic yeast Saitoella complicata.</title>
        <authorList>
            <person name="Nishida H."/>
            <person name="Hamamoto M."/>
            <person name="Sugiyama J."/>
        </authorList>
    </citation>
    <scope>NUCLEOTIDE SEQUENCE [LARGE SCALE GENOMIC DNA]</scope>
    <source>
        <strain evidence="14 15">NRRL Y-17804</strain>
    </source>
</reference>
<dbReference type="InterPro" id="IPR036890">
    <property type="entry name" value="HATPase_C_sf"/>
</dbReference>
<dbReference type="SMART" id="SM00388">
    <property type="entry name" value="HisKA"/>
    <property type="match status" value="1"/>
</dbReference>
<dbReference type="PRINTS" id="PR00344">
    <property type="entry name" value="BCTRLSENSOR"/>
</dbReference>
<dbReference type="InterPro" id="IPR005467">
    <property type="entry name" value="His_kinase_dom"/>
</dbReference>
<feature type="compositionally biased region" description="Acidic residues" evidence="10">
    <location>
        <begin position="1192"/>
        <end position="1207"/>
    </location>
</feature>
<keyword evidence="5" id="KW-0547">Nucleotide-binding</keyword>
<dbReference type="PANTHER" id="PTHR43642:SF1">
    <property type="entry name" value="HYBRID SIGNAL TRANSDUCTION HISTIDINE KINASE G"/>
    <property type="match status" value="1"/>
</dbReference>
<evidence type="ECO:0000256" key="8">
    <source>
        <dbReference type="ARBA" id="ARBA00023012"/>
    </source>
</evidence>
<reference evidence="14 15" key="3">
    <citation type="journal article" date="2015" name="Genome Announc.">
        <title>Draft Genome Sequence of the Archiascomycetous Yeast Saitoella complicata.</title>
        <authorList>
            <person name="Yamauchi K."/>
            <person name="Kondo S."/>
            <person name="Hamamoto M."/>
            <person name="Takahashi Y."/>
            <person name="Ogura Y."/>
            <person name="Hayashi T."/>
            <person name="Nishida H."/>
        </authorList>
    </citation>
    <scope>NUCLEOTIDE SEQUENCE [LARGE SCALE GENOMIC DNA]</scope>
    <source>
        <strain evidence="14 15">NRRL Y-17804</strain>
    </source>
</reference>
<protein>
    <recommendedName>
        <fullName evidence="2">histidine kinase</fullName>
        <ecNumber evidence="2">2.7.13.3</ecNumber>
    </recommendedName>
</protein>
<dbReference type="InterPro" id="IPR003661">
    <property type="entry name" value="HisK_dim/P_dom"/>
</dbReference>
<feature type="domain" description="Histidine kinase" evidence="12">
    <location>
        <begin position="2200"/>
        <end position="2429"/>
    </location>
</feature>
<dbReference type="InterPro" id="IPR036097">
    <property type="entry name" value="HisK_dim/P_sf"/>
</dbReference>
<dbReference type="InterPro" id="IPR011006">
    <property type="entry name" value="CheY-like_superfamily"/>
</dbReference>
<dbReference type="SUPFAM" id="SSF47384">
    <property type="entry name" value="Homodimeric domain of signal transducing histidine kinase"/>
    <property type="match status" value="1"/>
</dbReference>
<dbReference type="SMART" id="SM00448">
    <property type="entry name" value="REC"/>
    <property type="match status" value="2"/>
</dbReference>
<dbReference type="OMA" id="KIEHGSF"/>
<evidence type="ECO:0000256" key="9">
    <source>
        <dbReference type="PROSITE-ProRule" id="PRU00169"/>
    </source>
</evidence>
<feature type="region of interest" description="Disordered" evidence="10">
    <location>
        <begin position="1190"/>
        <end position="1222"/>
    </location>
</feature>
<dbReference type="Proteomes" id="UP000033140">
    <property type="component" value="Unassembled WGS sequence"/>
</dbReference>
<accession>A0A0E9NM64</accession>
<feature type="modified residue" description="4-aspartylphosphate" evidence="9">
    <location>
        <position position="2651"/>
    </location>
</feature>
<dbReference type="SUPFAM" id="SSF56112">
    <property type="entry name" value="Protein kinase-like (PK-like)"/>
    <property type="match status" value="1"/>
</dbReference>
<dbReference type="InterPro" id="IPR029016">
    <property type="entry name" value="GAF-like_dom_sf"/>
</dbReference>
<dbReference type="CDD" id="cd00082">
    <property type="entry name" value="HisKA"/>
    <property type="match status" value="1"/>
</dbReference>
<dbReference type="PROSITE" id="PS50011">
    <property type="entry name" value="PROTEIN_KINASE_DOM"/>
    <property type="match status" value="1"/>
</dbReference>
<comment type="caution">
    <text evidence="14">The sequence shown here is derived from an EMBL/GenBank/DDBJ whole genome shotgun (WGS) entry which is preliminary data.</text>
</comment>
<dbReference type="SMART" id="SM00065">
    <property type="entry name" value="GAF"/>
    <property type="match status" value="1"/>
</dbReference>
<feature type="region of interest" description="Disordered" evidence="10">
    <location>
        <begin position="392"/>
        <end position="460"/>
    </location>
</feature>
<dbReference type="Pfam" id="PF13191">
    <property type="entry name" value="AAA_16"/>
    <property type="match status" value="1"/>
</dbReference>
<dbReference type="InterPro" id="IPR011009">
    <property type="entry name" value="Kinase-like_dom_sf"/>
</dbReference>
<dbReference type="InterPro" id="IPR041664">
    <property type="entry name" value="AAA_16"/>
</dbReference>
<dbReference type="SUPFAM" id="SSF52540">
    <property type="entry name" value="P-loop containing nucleoside triphosphate hydrolases"/>
    <property type="match status" value="1"/>
</dbReference>
<feature type="compositionally biased region" description="Low complexity" evidence="10">
    <location>
        <begin position="10"/>
        <end position="26"/>
    </location>
</feature>
<dbReference type="GO" id="GO:0000155">
    <property type="term" value="F:phosphorelay sensor kinase activity"/>
    <property type="evidence" value="ECO:0007669"/>
    <property type="project" value="InterPro"/>
</dbReference>
<dbReference type="InterPro" id="IPR004358">
    <property type="entry name" value="Sig_transdc_His_kin-like_C"/>
</dbReference>
<feature type="compositionally biased region" description="Low complexity" evidence="10">
    <location>
        <begin position="1952"/>
        <end position="1970"/>
    </location>
</feature>
<feature type="domain" description="Response regulatory" evidence="13">
    <location>
        <begin position="2448"/>
        <end position="2567"/>
    </location>
</feature>
<dbReference type="InterPro" id="IPR011990">
    <property type="entry name" value="TPR-like_helical_dom_sf"/>
</dbReference>
<keyword evidence="6" id="KW-0418">Kinase</keyword>
<dbReference type="CDD" id="cd17546">
    <property type="entry name" value="REC_hyHK_CKI1_RcsC-like"/>
    <property type="match status" value="1"/>
</dbReference>
<dbReference type="Gene3D" id="3.40.50.2300">
    <property type="match status" value="2"/>
</dbReference>
<evidence type="ECO:0000256" key="3">
    <source>
        <dbReference type="ARBA" id="ARBA00022553"/>
    </source>
</evidence>
<keyword evidence="8" id="KW-0902">Two-component regulatory system</keyword>
<dbReference type="STRING" id="698492.A0A0E9NM64"/>
<feature type="compositionally biased region" description="Polar residues" evidence="10">
    <location>
        <begin position="1971"/>
        <end position="1985"/>
    </location>
</feature>
<feature type="modified residue" description="4-aspartylphosphate" evidence="9">
    <location>
        <position position="2500"/>
    </location>
</feature>
<dbReference type="InterPro" id="IPR001789">
    <property type="entry name" value="Sig_transdc_resp-reg_receiver"/>
</dbReference>
<dbReference type="Gene3D" id="1.10.510.10">
    <property type="entry name" value="Transferase(Phosphotransferase) domain 1"/>
    <property type="match status" value="1"/>
</dbReference>
<dbReference type="PROSITE" id="PS50110">
    <property type="entry name" value="RESPONSE_REGULATORY"/>
    <property type="match status" value="2"/>
</dbReference>